<feature type="compositionally biased region" description="Basic and acidic residues" evidence="3">
    <location>
        <begin position="115"/>
        <end position="186"/>
    </location>
</feature>
<evidence type="ECO:0000256" key="1">
    <source>
        <dbReference type="ARBA" id="ARBA00008403"/>
    </source>
</evidence>
<dbReference type="InterPro" id="IPR030513">
    <property type="entry name" value="Dehydrin_CS"/>
</dbReference>
<dbReference type="GO" id="GO:0009414">
    <property type="term" value="P:response to water deprivation"/>
    <property type="evidence" value="ECO:0007669"/>
    <property type="project" value="UniProtKB-ARBA"/>
</dbReference>
<dbReference type="EMBL" id="JXTB01000129">
    <property type="protein sequence ID" value="PON60588.1"/>
    <property type="molecule type" value="Genomic_DNA"/>
</dbReference>
<evidence type="ECO:0000256" key="3">
    <source>
        <dbReference type="SAM" id="MobiDB-lite"/>
    </source>
</evidence>
<comment type="similarity">
    <text evidence="1 2">Belongs to the plant dehydrin family.</text>
</comment>
<feature type="compositionally biased region" description="Basic and acidic residues" evidence="3">
    <location>
        <begin position="24"/>
        <end position="89"/>
    </location>
</feature>
<feature type="region of interest" description="Disordered" evidence="3">
    <location>
        <begin position="1"/>
        <end position="247"/>
    </location>
</feature>
<gene>
    <name evidence="4" type="ORF">PanWU01x14_152000</name>
</gene>
<evidence type="ECO:0000256" key="2">
    <source>
        <dbReference type="RuleBase" id="RU003995"/>
    </source>
</evidence>
<name>A0A2P5CHT6_PARAD</name>
<dbReference type="STRING" id="3476.A0A2P5CHT6"/>
<dbReference type="PROSITE" id="PS00823">
    <property type="entry name" value="DEHYDRIN_2"/>
    <property type="match status" value="1"/>
</dbReference>
<dbReference type="PANTHER" id="PTHR33346">
    <property type="entry name" value="DEHYDRIN XERO 2-RELATED"/>
    <property type="match status" value="1"/>
</dbReference>
<dbReference type="GO" id="GO:0016020">
    <property type="term" value="C:membrane"/>
    <property type="evidence" value="ECO:0007669"/>
    <property type="project" value="TreeGrafter"/>
</dbReference>
<feature type="compositionally biased region" description="Basic and acidic residues" evidence="3">
    <location>
        <begin position="1"/>
        <end position="14"/>
    </location>
</feature>
<dbReference type="Proteomes" id="UP000237105">
    <property type="component" value="Unassembled WGS sequence"/>
</dbReference>
<dbReference type="GO" id="GO:0009737">
    <property type="term" value="P:response to abscisic acid"/>
    <property type="evidence" value="ECO:0007669"/>
    <property type="project" value="TreeGrafter"/>
</dbReference>
<dbReference type="Pfam" id="PF00257">
    <property type="entry name" value="Dehydrin"/>
    <property type="match status" value="1"/>
</dbReference>
<evidence type="ECO:0000313" key="5">
    <source>
        <dbReference type="Proteomes" id="UP000237105"/>
    </source>
</evidence>
<dbReference type="GO" id="GO:0009631">
    <property type="term" value="P:cold acclimation"/>
    <property type="evidence" value="ECO:0007669"/>
    <property type="project" value="TreeGrafter"/>
</dbReference>
<organism evidence="4 5">
    <name type="scientific">Parasponia andersonii</name>
    <name type="common">Sponia andersonii</name>
    <dbReference type="NCBI Taxonomy" id="3476"/>
    <lineage>
        <taxon>Eukaryota</taxon>
        <taxon>Viridiplantae</taxon>
        <taxon>Streptophyta</taxon>
        <taxon>Embryophyta</taxon>
        <taxon>Tracheophyta</taxon>
        <taxon>Spermatophyta</taxon>
        <taxon>Magnoliopsida</taxon>
        <taxon>eudicotyledons</taxon>
        <taxon>Gunneridae</taxon>
        <taxon>Pentapetalae</taxon>
        <taxon>rosids</taxon>
        <taxon>fabids</taxon>
        <taxon>Rosales</taxon>
        <taxon>Cannabaceae</taxon>
        <taxon>Parasponia</taxon>
    </lineage>
</organism>
<dbReference type="AlphaFoldDB" id="A0A2P5CHT6"/>
<dbReference type="PANTHER" id="PTHR33346:SF2">
    <property type="entry name" value="DEHYDRIN ERD14"/>
    <property type="match status" value="1"/>
</dbReference>
<keyword evidence="5" id="KW-1185">Reference proteome</keyword>
<dbReference type="InterPro" id="IPR000167">
    <property type="entry name" value="Dehydrin"/>
</dbReference>
<evidence type="ECO:0000313" key="4">
    <source>
        <dbReference type="EMBL" id="PON60588.1"/>
    </source>
</evidence>
<feature type="compositionally biased region" description="Basic and acidic residues" evidence="3">
    <location>
        <begin position="195"/>
        <end position="247"/>
    </location>
</feature>
<comment type="caution">
    <text evidence="4">The sequence shown here is derived from an EMBL/GenBank/DDBJ whole genome shotgun (WGS) entry which is preliminary data.</text>
</comment>
<accession>A0A2P5CHT6</accession>
<sequence>MAEEIQIKSHEYEASSKVGGEGSVESKDRGLFDFLGKKDEEKKHQEEVISTEFGEKIKVSEEEPKHKVEKHNEEEEKKPSLLEKLHRSDSSSSSSSDEEEGEGEEKKKKKKEKKGLKEKIKEKISGEDKEEEKKEEYHHYHEADTSVPIEHEVVHSSKPIHPEEKKGFLEKIKDKLPGGQHKKPEEAVPASAPAPDHHEYSEASHEGGEAKEKKGILEKIKEKLPGYHSKTEEEKEKEREKESGSHY</sequence>
<dbReference type="GO" id="GO:0005829">
    <property type="term" value="C:cytosol"/>
    <property type="evidence" value="ECO:0007669"/>
    <property type="project" value="TreeGrafter"/>
</dbReference>
<proteinExistence type="inferred from homology"/>
<reference evidence="5" key="1">
    <citation type="submission" date="2016-06" db="EMBL/GenBank/DDBJ databases">
        <title>Parallel loss of symbiosis genes in relatives of nitrogen-fixing non-legume Parasponia.</title>
        <authorList>
            <person name="Van Velzen R."/>
            <person name="Holmer R."/>
            <person name="Bu F."/>
            <person name="Rutten L."/>
            <person name="Van Zeijl A."/>
            <person name="Liu W."/>
            <person name="Santuari L."/>
            <person name="Cao Q."/>
            <person name="Sharma T."/>
            <person name="Shen D."/>
            <person name="Roswanjaya Y."/>
            <person name="Wardhani T."/>
            <person name="Kalhor M.S."/>
            <person name="Jansen J."/>
            <person name="Van den Hoogen J."/>
            <person name="Gungor B."/>
            <person name="Hartog M."/>
            <person name="Hontelez J."/>
            <person name="Verver J."/>
            <person name="Yang W.-C."/>
            <person name="Schijlen E."/>
            <person name="Repin R."/>
            <person name="Schilthuizen M."/>
            <person name="Schranz E."/>
            <person name="Heidstra R."/>
            <person name="Miyata K."/>
            <person name="Fedorova E."/>
            <person name="Kohlen W."/>
            <person name="Bisseling T."/>
            <person name="Smit S."/>
            <person name="Geurts R."/>
        </authorList>
    </citation>
    <scope>NUCLEOTIDE SEQUENCE [LARGE SCALE GENOMIC DNA]</scope>
    <source>
        <strain evidence="5">cv. WU1-14</strain>
    </source>
</reference>
<protein>
    <submittedName>
        <fullName evidence="4">Dehydrin</fullName>
    </submittedName>
</protein>
<dbReference type="OrthoDB" id="1194714at2759"/>
<dbReference type="PROSITE" id="PS00315">
    <property type="entry name" value="DEHYDRIN_1"/>
    <property type="match status" value="1"/>
</dbReference>